<evidence type="ECO:0000259" key="1">
    <source>
        <dbReference type="PROSITE" id="PS50151"/>
    </source>
</evidence>
<accession>A0ABY7QRQ8</accession>
<dbReference type="InterPro" id="IPR025542">
    <property type="entry name" value="YacH"/>
</dbReference>
<dbReference type="Proteomes" id="UP001210339">
    <property type="component" value="Chromosome"/>
</dbReference>
<reference evidence="2 3" key="1">
    <citation type="submission" date="2023-01" db="EMBL/GenBank/DDBJ databases">
        <authorList>
            <person name="Lee S.H."/>
            <person name="Jung H.S."/>
            <person name="Yun J.U."/>
        </authorList>
    </citation>
    <scope>NUCLEOTIDE SEQUENCE [LARGE SCALE GENOMIC DNA]</scope>
    <source>
        <strain evidence="2 3">CBA3646</strain>
    </source>
</reference>
<evidence type="ECO:0000313" key="2">
    <source>
        <dbReference type="EMBL" id="WBW49474.1"/>
    </source>
</evidence>
<dbReference type="PIRSF" id="PIRSF015034">
    <property type="entry name" value="YacH"/>
    <property type="match status" value="1"/>
</dbReference>
<dbReference type="PANTHER" id="PTHR38430">
    <property type="entry name" value="PROTEIN-ARGININE KINASE ACTIVATOR PROTEIN"/>
    <property type="match status" value="1"/>
</dbReference>
<organism evidence="2 3">
    <name type="scientific">Peptoniphilus equinus</name>
    <dbReference type="NCBI Taxonomy" id="3016343"/>
    <lineage>
        <taxon>Bacteria</taxon>
        <taxon>Bacillati</taxon>
        <taxon>Bacillota</taxon>
        <taxon>Tissierellia</taxon>
        <taxon>Tissierellales</taxon>
        <taxon>Peptoniphilaceae</taxon>
        <taxon>Peptoniphilus</taxon>
    </lineage>
</organism>
<evidence type="ECO:0000313" key="3">
    <source>
        <dbReference type="Proteomes" id="UP001210339"/>
    </source>
</evidence>
<gene>
    <name evidence="2" type="ORF">O6R05_05555</name>
</gene>
<protein>
    <submittedName>
        <fullName evidence="2">UvrB/UvrC motif-containing protein</fullName>
    </submittedName>
</protein>
<dbReference type="Pfam" id="PF02151">
    <property type="entry name" value="UVR"/>
    <property type="match status" value="1"/>
</dbReference>
<keyword evidence="3" id="KW-1185">Reference proteome</keyword>
<dbReference type="Gene3D" id="4.10.860.10">
    <property type="entry name" value="UVR domain"/>
    <property type="match status" value="1"/>
</dbReference>
<name>A0ABY7QRQ8_9FIRM</name>
<dbReference type="PROSITE" id="PS50151">
    <property type="entry name" value="UVR"/>
    <property type="match status" value="1"/>
</dbReference>
<sequence>MLCDNCHDNEAIISYTKMTGDHVEAIHLCGRCAEEKMKAEFPFAGGSAQVESFLRELFKLSGKSAGDFDKTCTHCGATFSDLEHNALGCEHCYDTFEKELTSMLESEKYSSHHMGKVPASAGEDLVRQRDIRELERQLREAVATEAYEEAAVIRDQLKAKKADYGTEH</sequence>
<dbReference type="RefSeq" id="WP_271191004.1">
    <property type="nucleotide sequence ID" value="NZ_CP115667.1"/>
</dbReference>
<proteinExistence type="predicted"/>
<dbReference type="EMBL" id="CP115667">
    <property type="protein sequence ID" value="WBW49474.1"/>
    <property type="molecule type" value="Genomic_DNA"/>
</dbReference>
<dbReference type="InterPro" id="IPR001943">
    <property type="entry name" value="UVR_dom"/>
</dbReference>
<dbReference type="PANTHER" id="PTHR38430:SF1">
    <property type="entry name" value="PROTEIN-ARGININE KINASE ACTIVATOR PROTEIN"/>
    <property type="match status" value="1"/>
</dbReference>
<dbReference type="SUPFAM" id="SSF46600">
    <property type="entry name" value="C-terminal UvrC-binding domain of UvrB"/>
    <property type="match status" value="1"/>
</dbReference>
<feature type="domain" description="UVR" evidence="1">
    <location>
        <begin position="128"/>
        <end position="163"/>
    </location>
</feature>
<dbReference type="InterPro" id="IPR036876">
    <property type="entry name" value="UVR_dom_sf"/>
</dbReference>